<keyword evidence="2" id="KW-0808">Transferase</keyword>
<dbReference type="Gene3D" id="3.30.565.10">
    <property type="entry name" value="Histidine kinase-like ATPase, C-terminal domain"/>
    <property type="match status" value="1"/>
</dbReference>
<dbReference type="EMBL" id="FQUV01000009">
    <property type="protein sequence ID" value="SHF66225.1"/>
    <property type="molecule type" value="Genomic_DNA"/>
</dbReference>
<dbReference type="GO" id="GO:0016301">
    <property type="term" value="F:kinase activity"/>
    <property type="evidence" value="ECO:0007669"/>
    <property type="project" value="UniProtKB-KW"/>
</dbReference>
<keyword evidence="3" id="KW-1185">Reference proteome</keyword>
<name>A0A1M5DH45_9RHOB</name>
<evidence type="ECO:0000313" key="2">
    <source>
        <dbReference type="EMBL" id="SHF66225.1"/>
    </source>
</evidence>
<dbReference type="SUPFAM" id="SSF55874">
    <property type="entry name" value="ATPase domain of HSP90 chaperone/DNA topoisomerase II/histidine kinase"/>
    <property type="match status" value="1"/>
</dbReference>
<evidence type="ECO:0000313" key="3">
    <source>
        <dbReference type="Proteomes" id="UP000184144"/>
    </source>
</evidence>
<dbReference type="STRING" id="1486859.SAMN05444273_10938"/>
<dbReference type="Proteomes" id="UP000184144">
    <property type="component" value="Unassembled WGS sequence"/>
</dbReference>
<evidence type="ECO:0000256" key="1">
    <source>
        <dbReference type="SAM" id="MobiDB-lite"/>
    </source>
</evidence>
<reference evidence="3" key="1">
    <citation type="submission" date="2016-11" db="EMBL/GenBank/DDBJ databases">
        <authorList>
            <person name="Varghese N."/>
            <person name="Submissions S."/>
        </authorList>
    </citation>
    <scope>NUCLEOTIDE SEQUENCE [LARGE SCALE GENOMIC DNA]</scope>
    <source>
        <strain evidence="3">DSM 100566</strain>
    </source>
</reference>
<dbReference type="Gene3D" id="3.40.1350.10">
    <property type="match status" value="1"/>
</dbReference>
<proteinExistence type="predicted"/>
<accession>A0A1M5DH45</accession>
<dbReference type="InterPro" id="IPR036890">
    <property type="entry name" value="HATPase_C_sf"/>
</dbReference>
<organism evidence="2 3">
    <name type="scientific">Litoreibacter ascidiaceicola</name>
    <dbReference type="NCBI Taxonomy" id="1486859"/>
    <lineage>
        <taxon>Bacteria</taxon>
        <taxon>Pseudomonadati</taxon>
        <taxon>Pseudomonadota</taxon>
        <taxon>Alphaproteobacteria</taxon>
        <taxon>Rhodobacterales</taxon>
        <taxon>Roseobacteraceae</taxon>
        <taxon>Litoreibacter</taxon>
    </lineage>
</organism>
<sequence>MQQKAHFLVNPRLTRILGETYRSSEAALKELIDNAWDADALNVWVEIPPPLMPAPVVVRDDGSGMSEEQIRQNYLDIASDKRQRSGETTPKHKRKVKGRKGIGKFAGLTLASSMKMTSSNGINQCTLTIDKKILLEADDDLEKIPLDFIIDLASDKETGSIVELTSLDQSLNYPTADRLRELLFREYGQERLFQIHVNGEVLGIADLPGHNVKKKETLDATGPVALHYTISHSKSKPKTAGISLRVDGKIVGPPSFFGLDDDEEIPRKLLKNLAGEISVPDAAGMVTADWGGVNESSKAFEQISSFVRDEVKSKLKSTHNRQLNLQKARLQKQINKRLENLPEHRRGFAEKALNKILNKYYSESDARAQVIADVALDAMEHDGYWEVLEKINEASKGEVLYFAEALADFGLLELSHLHSQAQRRIEFLNYLTDLSLKPDTLEDTMHKALDTNLWLFGTHYSLMASNASLKTVVRKFCDRKYTGDRASKRPDLLLTQGFDGRYLLIEFKRPSKTIGREEVAQAEDYRDELTSQLDSTAAFEIMVVGKGRDPKLSPDRLAANVSVQSYQSLIAAARNEITWLVKTLK</sequence>
<feature type="region of interest" description="Disordered" evidence="1">
    <location>
        <begin position="74"/>
        <end position="96"/>
    </location>
</feature>
<protein>
    <submittedName>
        <fullName evidence="2">Histidine kinase-, DNA gyrase B-, and HSP90-like ATPase</fullName>
    </submittedName>
</protein>
<dbReference type="Pfam" id="PF13589">
    <property type="entry name" value="HATPase_c_3"/>
    <property type="match status" value="1"/>
</dbReference>
<gene>
    <name evidence="2" type="ORF">SAMN05444273_10938</name>
</gene>
<dbReference type="InterPro" id="IPR011856">
    <property type="entry name" value="tRNA_endonuc-like_dom_sf"/>
</dbReference>
<dbReference type="GO" id="GO:0003676">
    <property type="term" value="F:nucleic acid binding"/>
    <property type="evidence" value="ECO:0007669"/>
    <property type="project" value="InterPro"/>
</dbReference>
<keyword evidence="2" id="KW-0418">Kinase</keyword>
<dbReference type="AlphaFoldDB" id="A0A1M5DH45"/>